<protein>
    <recommendedName>
        <fullName evidence="2">DNA ligase (ATP)</fullName>
        <ecNumber evidence="2">6.5.1.1</ecNumber>
    </recommendedName>
</protein>
<reference evidence="6 7" key="1">
    <citation type="submission" date="2016-10" db="EMBL/GenBank/DDBJ databases">
        <authorList>
            <person name="de Groot N.N."/>
        </authorList>
    </citation>
    <scope>NUCLEOTIDE SEQUENCE [LARGE SCALE GENOMIC DNA]</scope>
    <source>
        <strain evidence="6 7">DSM 19803</strain>
    </source>
</reference>
<dbReference type="InterPro" id="IPR012309">
    <property type="entry name" value="DNA_ligase_ATP-dep_C"/>
</dbReference>
<dbReference type="SUPFAM" id="SSF50249">
    <property type="entry name" value="Nucleic acid-binding proteins"/>
    <property type="match status" value="1"/>
</dbReference>
<dbReference type="InterPro" id="IPR012340">
    <property type="entry name" value="NA-bd_OB-fold"/>
</dbReference>
<dbReference type="InterPro" id="IPR012310">
    <property type="entry name" value="DNA_ligase_ATP-dep_cent"/>
</dbReference>
<keyword evidence="7" id="KW-1185">Reference proteome</keyword>
<dbReference type="AlphaFoldDB" id="A0A1G7W804"/>
<gene>
    <name evidence="6" type="ORF">SAMN04488027_10551</name>
</gene>
<dbReference type="RefSeq" id="WP_093367044.1">
    <property type="nucleotide sequence ID" value="NZ_FNCW01000005.1"/>
</dbReference>
<dbReference type="InterPro" id="IPR014146">
    <property type="entry name" value="LigD_ligase_dom"/>
</dbReference>
<proteinExistence type="inferred from homology"/>
<dbReference type="GO" id="GO:0005524">
    <property type="term" value="F:ATP binding"/>
    <property type="evidence" value="ECO:0007669"/>
    <property type="project" value="InterPro"/>
</dbReference>
<dbReference type="PANTHER" id="PTHR45674">
    <property type="entry name" value="DNA LIGASE 1/3 FAMILY MEMBER"/>
    <property type="match status" value="1"/>
</dbReference>
<dbReference type="OrthoDB" id="9802472at2"/>
<accession>A0A1G7W804</accession>
<evidence type="ECO:0000256" key="3">
    <source>
        <dbReference type="ARBA" id="ARBA00022598"/>
    </source>
</evidence>
<dbReference type="GO" id="GO:0003910">
    <property type="term" value="F:DNA ligase (ATP) activity"/>
    <property type="evidence" value="ECO:0007669"/>
    <property type="project" value="UniProtKB-EC"/>
</dbReference>
<keyword evidence="3 6" id="KW-0436">Ligase</keyword>
<dbReference type="InterPro" id="IPR050191">
    <property type="entry name" value="ATP-dep_DNA_ligase"/>
</dbReference>
<evidence type="ECO:0000259" key="5">
    <source>
        <dbReference type="PROSITE" id="PS50160"/>
    </source>
</evidence>
<dbReference type="InterPro" id="IPR016059">
    <property type="entry name" value="DNA_ligase_ATP-dep_CS"/>
</dbReference>
<dbReference type="NCBIfam" id="TIGR02779">
    <property type="entry name" value="NHEJ_ligase_lig"/>
    <property type="match status" value="1"/>
</dbReference>
<evidence type="ECO:0000256" key="4">
    <source>
        <dbReference type="ARBA" id="ARBA00034003"/>
    </source>
</evidence>
<dbReference type="Gene3D" id="3.30.470.30">
    <property type="entry name" value="DNA ligase/mRNA capping enzyme"/>
    <property type="match status" value="1"/>
</dbReference>
<dbReference type="Pfam" id="PF01068">
    <property type="entry name" value="DNA_ligase_A_M"/>
    <property type="match status" value="1"/>
</dbReference>
<dbReference type="CDD" id="cd07906">
    <property type="entry name" value="Adenylation_DNA_ligase_LigD_LigC"/>
    <property type="match status" value="1"/>
</dbReference>
<dbReference type="GO" id="GO:0006310">
    <property type="term" value="P:DNA recombination"/>
    <property type="evidence" value="ECO:0007669"/>
    <property type="project" value="InterPro"/>
</dbReference>
<dbReference type="CDD" id="cd07971">
    <property type="entry name" value="OBF_DNA_ligase_LigD"/>
    <property type="match status" value="1"/>
</dbReference>
<dbReference type="PROSITE" id="PS00697">
    <property type="entry name" value="DNA_LIGASE_A1"/>
    <property type="match status" value="1"/>
</dbReference>
<dbReference type="PANTHER" id="PTHR45674:SF4">
    <property type="entry name" value="DNA LIGASE 1"/>
    <property type="match status" value="1"/>
</dbReference>
<dbReference type="Pfam" id="PF04679">
    <property type="entry name" value="DNA_ligase_A_C"/>
    <property type="match status" value="1"/>
</dbReference>
<evidence type="ECO:0000256" key="1">
    <source>
        <dbReference type="ARBA" id="ARBA00007572"/>
    </source>
</evidence>
<dbReference type="Gene3D" id="2.40.50.140">
    <property type="entry name" value="Nucleic acid-binding proteins"/>
    <property type="match status" value="1"/>
</dbReference>
<dbReference type="EC" id="6.5.1.1" evidence="2"/>
<sequence length="335" mass="39285">MKALKNILAEEVFKKAEKKKFPGFMPLMLATLTEDYFDDPQWIYERKLDGERCEILIENEKVSIFSRNEKQLNSTYPEFEKALEKENYPNLILDGEIVTFDGDVTSFSKLQDRMQLKNSEEAKNSDVKVFLYVFDIMYYDDFALDQLPLKARKKVLKEALNWEDPIRFVSHRNEDGKAYHEEACKKGWEGIIAKDGESAYVHSRSKKWLKFKCAKGQELVIGGFTEPEGERVGFGALLVGYYKNEKLQYAGKVGTGYDDEFLKKWREKFDQIEQDSSPFEKFNDDENGFNHWIKPKYVGEFGFTEWTDDNKLRHPRFLGIRDDKEAKQVTKEVPK</sequence>
<organism evidence="6 7">
    <name type="scientific">Psychroflexus sediminis</name>
    <dbReference type="NCBI Taxonomy" id="470826"/>
    <lineage>
        <taxon>Bacteria</taxon>
        <taxon>Pseudomonadati</taxon>
        <taxon>Bacteroidota</taxon>
        <taxon>Flavobacteriia</taxon>
        <taxon>Flavobacteriales</taxon>
        <taxon>Flavobacteriaceae</taxon>
        <taxon>Psychroflexus</taxon>
    </lineage>
</organism>
<dbReference type="STRING" id="470826.SAMN04488027_10551"/>
<dbReference type="Proteomes" id="UP000199296">
    <property type="component" value="Unassembled WGS sequence"/>
</dbReference>
<evidence type="ECO:0000256" key="2">
    <source>
        <dbReference type="ARBA" id="ARBA00012727"/>
    </source>
</evidence>
<dbReference type="GO" id="GO:0006281">
    <property type="term" value="P:DNA repair"/>
    <property type="evidence" value="ECO:0007669"/>
    <property type="project" value="InterPro"/>
</dbReference>
<dbReference type="SUPFAM" id="SSF56091">
    <property type="entry name" value="DNA ligase/mRNA capping enzyme, catalytic domain"/>
    <property type="match status" value="1"/>
</dbReference>
<feature type="domain" description="ATP-dependent DNA ligase family profile" evidence="5">
    <location>
        <begin position="122"/>
        <end position="212"/>
    </location>
</feature>
<evidence type="ECO:0000313" key="7">
    <source>
        <dbReference type="Proteomes" id="UP000199296"/>
    </source>
</evidence>
<evidence type="ECO:0000313" key="6">
    <source>
        <dbReference type="EMBL" id="SDG68058.1"/>
    </source>
</evidence>
<comment type="similarity">
    <text evidence="1">Belongs to the ATP-dependent DNA ligase family.</text>
</comment>
<comment type="catalytic activity">
    <reaction evidence="4">
        <text>ATP + (deoxyribonucleotide)n-3'-hydroxyl + 5'-phospho-(deoxyribonucleotide)m = (deoxyribonucleotide)n+m + AMP + diphosphate.</text>
        <dbReference type="EC" id="6.5.1.1"/>
    </reaction>
</comment>
<dbReference type="PROSITE" id="PS50160">
    <property type="entry name" value="DNA_LIGASE_A3"/>
    <property type="match status" value="1"/>
</dbReference>
<dbReference type="EMBL" id="FNCW01000005">
    <property type="protein sequence ID" value="SDG68058.1"/>
    <property type="molecule type" value="Genomic_DNA"/>
</dbReference>
<name>A0A1G7W804_9FLAO</name>